<name>A0ACC0XXF6_9ROSI</name>
<protein>
    <submittedName>
        <fullName evidence="1">Uncharacterized protein</fullName>
    </submittedName>
</protein>
<reference evidence="2" key="1">
    <citation type="journal article" date="2023" name="G3 (Bethesda)">
        <title>Genome assembly and association tests identify interacting loci associated with vigor, precocity, and sex in interspecific pistachio rootstocks.</title>
        <authorList>
            <person name="Palmer W."/>
            <person name="Jacygrad E."/>
            <person name="Sagayaradj S."/>
            <person name="Cavanaugh K."/>
            <person name="Han R."/>
            <person name="Bertier L."/>
            <person name="Beede B."/>
            <person name="Kafkas S."/>
            <person name="Golino D."/>
            <person name="Preece J."/>
            <person name="Michelmore R."/>
        </authorList>
    </citation>
    <scope>NUCLEOTIDE SEQUENCE [LARGE SCALE GENOMIC DNA]</scope>
</reference>
<gene>
    <name evidence="1" type="ORF">Pint_07693</name>
</gene>
<dbReference type="EMBL" id="CM047745">
    <property type="protein sequence ID" value="KAJ0025418.1"/>
    <property type="molecule type" value="Genomic_DNA"/>
</dbReference>
<proteinExistence type="predicted"/>
<organism evidence="1 2">
    <name type="scientific">Pistacia integerrima</name>
    <dbReference type="NCBI Taxonomy" id="434235"/>
    <lineage>
        <taxon>Eukaryota</taxon>
        <taxon>Viridiplantae</taxon>
        <taxon>Streptophyta</taxon>
        <taxon>Embryophyta</taxon>
        <taxon>Tracheophyta</taxon>
        <taxon>Spermatophyta</taxon>
        <taxon>Magnoliopsida</taxon>
        <taxon>eudicotyledons</taxon>
        <taxon>Gunneridae</taxon>
        <taxon>Pentapetalae</taxon>
        <taxon>rosids</taxon>
        <taxon>malvids</taxon>
        <taxon>Sapindales</taxon>
        <taxon>Anacardiaceae</taxon>
        <taxon>Pistacia</taxon>
    </lineage>
</organism>
<comment type="caution">
    <text evidence="1">The sequence shown here is derived from an EMBL/GenBank/DDBJ whole genome shotgun (WGS) entry which is preliminary data.</text>
</comment>
<sequence length="74" mass="8638">MEFGSRVEKRKQGYVPLKSLNLQEYLDYKKAKLAQVKPVVLDNPQRFRDDKESEEDEANVNVSSSERLEPKNPK</sequence>
<keyword evidence="2" id="KW-1185">Reference proteome</keyword>
<evidence type="ECO:0000313" key="2">
    <source>
        <dbReference type="Proteomes" id="UP001163603"/>
    </source>
</evidence>
<accession>A0ACC0XXF6</accession>
<dbReference type="Proteomes" id="UP001163603">
    <property type="component" value="Chromosome 10"/>
</dbReference>
<evidence type="ECO:0000313" key="1">
    <source>
        <dbReference type="EMBL" id="KAJ0025418.1"/>
    </source>
</evidence>